<name>A0A558DCC3_9PSEU</name>
<reference evidence="9 10" key="1">
    <citation type="submission" date="2019-07" db="EMBL/GenBank/DDBJ databases">
        <authorList>
            <person name="Duangmal K."/>
            <person name="Teo W.F.A."/>
        </authorList>
    </citation>
    <scope>NUCLEOTIDE SEQUENCE [LARGE SCALE GENOMIC DNA]</scope>
    <source>
        <strain evidence="9 10">TBRC 6029</strain>
    </source>
</reference>
<dbReference type="PANTHER" id="PTHR43806:SF11">
    <property type="entry name" value="CEREVISIN-RELATED"/>
    <property type="match status" value="1"/>
</dbReference>
<evidence type="ECO:0000256" key="5">
    <source>
        <dbReference type="PROSITE-ProRule" id="PRU01240"/>
    </source>
</evidence>
<keyword evidence="3" id="KW-0378">Hydrolase</keyword>
<feature type="compositionally biased region" description="Basic and acidic residues" evidence="6">
    <location>
        <begin position="414"/>
        <end position="423"/>
    </location>
</feature>
<evidence type="ECO:0000256" key="4">
    <source>
        <dbReference type="ARBA" id="ARBA00022825"/>
    </source>
</evidence>
<dbReference type="EMBL" id="VJWX01000037">
    <property type="protein sequence ID" value="TVT58651.1"/>
    <property type="molecule type" value="Genomic_DNA"/>
</dbReference>
<keyword evidence="10" id="KW-1185">Reference proteome</keyword>
<dbReference type="SUPFAM" id="SSF52743">
    <property type="entry name" value="Subtilisin-like"/>
    <property type="match status" value="1"/>
</dbReference>
<dbReference type="PANTHER" id="PTHR43806">
    <property type="entry name" value="PEPTIDASE S8"/>
    <property type="match status" value="1"/>
</dbReference>
<comment type="caution">
    <text evidence="9">The sequence shown here is derived from an EMBL/GenBank/DDBJ whole genome shotgun (WGS) entry which is preliminary data.</text>
</comment>
<accession>A0A558DCC3</accession>
<dbReference type="GO" id="GO:0004252">
    <property type="term" value="F:serine-type endopeptidase activity"/>
    <property type="evidence" value="ECO:0007669"/>
    <property type="project" value="InterPro"/>
</dbReference>
<gene>
    <name evidence="9" type="ORF">FNH05_06400</name>
</gene>
<dbReference type="InterPro" id="IPR036852">
    <property type="entry name" value="Peptidase_S8/S53_dom_sf"/>
</dbReference>
<dbReference type="PRINTS" id="PR00723">
    <property type="entry name" value="SUBTILISIN"/>
</dbReference>
<dbReference type="InterPro" id="IPR050131">
    <property type="entry name" value="Peptidase_S8_subtilisin-like"/>
</dbReference>
<keyword evidence="7" id="KW-0472">Membrane</keyword>
<dbReference type="PROSITE" id="PS51892">
    <property type="entry name" value="SUBTILASE"/>
    <property type="match status" value="1"/>
</dbReference>
<dbReference type="OrthoDB" id="9798386at2"/>
<protein>
    <submittedName>
        <fullName evidence="9">S8 family serine peptidase</fullName>
    </submittedName>
</protein>
<sequence>MGSAHSATIAAVYPKRLVAALLTVTTFSTVVAFETPTASAQQCGGPGGVVVPVPWSQRLLAAEQVWPLSTGAGQRVAVVSTGITDNPLLAGHIAERADVFPGGRQTGGGSGDCLGVGTGVSGIIAAQRTETVGFHGMAPDVQILAANVAGDAYPSGRNPKDTVAPETLAAGINWAVDHRASVIAVPTITYQDADVLRQAVRRALDHDIVVVAAVGETSTNETPGLVPYPAGYDGVLGVGAIGENGLLAQNSRPSRVDLVAPGANVVTTYPVNGLGSASGTAFATAYVAGTVALTRAYRPQLSAVDIARRLLATATPAPEGTGSTGYGHGIVSPVHAVSDEVVAGNPEQLPPAAPIVVSPEVRAREAAEQHGQDWAFGLAAAGLAMVALLAAIVLFGPRGRRRRWRTGLAPVPQDRPEDERPEPPVELFADLPKRKI</sequence>
<organism evidence="9 10">
    <name type="scientific">Amycolatopsis rhizosphaerae</name>
    <dbReference type="NCBI Taxonomy" id="2053003"/>
    <lineage>
        <taxon>Bacteria</taxon>
        <taxon>Bacillati</taxon>
        <taxon>Actinomycetota</taxon>
        <taxon>Actinomycetes</taxon>
        <taxon>Pseudonocardiales</taxon>
        <taxon>Pseudonocardiaceae</taxon>
        <taxon>Amycolatopsis</taxon>
    </lineage>
</organism>
<proteinExistence type="inferred from homology"/>
<dbReference type="Proteomes" id="UP000320011">
    <property type="component" value="Unassembled WGS sequence"/>
</dbReference>
<dbReference type="Pfam" id="PF00082">
    <property type="entry name" value="Peptidase_S8"/>
    <property type="match status" value="1"/>
</dbReference>
<evidence type="ECO:0000256" key="3">
    <source>
        <dbReference type="ARBA" id="ARBA00022801"/>
    </source>
</evidence>
<comment type="caution">
    <text evidence="5">Lacks conserved residue(s) required for the propagation of feature annotation.</text>
</comment>
<evidence type="ECO:0000256" key="1">
    <source>
        <dbReference type="ARBA" id="ARBA00011073"/>
    </source>
</evidence>
<evidence type="ECO:0000259" key="8">
    <source>
        <dbReference type="Pfam" id="PF00082"/>
    </source>
</evidence>
<keyword evidence="4" id="KW-0720">Serine protease</keyword>
<keyword evidence="2" id="KW-0645">Protease</keyword>
<keyword evidence="7" id="KW-1133">Transmembrane helix</keyword>
<dbReference type="InterPro" id="IPR000209">
    <property type="entry name" value="Peptidase_S8/S53_dom"/>
</dbReference>
<dbReference type="InterPro" id="IPR015500">
    <property type="entry name" value="Peptidase_S8_subtilisin-rel"/>
</dbReference>
<evidence type="ECO:0000256" key="2">
    <source>
        <dbReference type="ARBA" id="ARBA00022670"/>
    </source>
</evidence>
<evidence type="ECO:0000313" key="10">
    <source>
        <dbReference type="Proteomes" id="UP000320011"/>
    </source>
</evidence>
<dbReference type="GO" id="GO:0006508">
    <property type="term" value="P:proteolysis"/>
    <property type="evidence" value="ECO:0007669"/>
    <property type="project" value="UniProtKB-KW"/>
</dbReference>
<dbReference type="AlphaFoldDB" id="A0A558DCC3"/>
<keyword evidence="7" id="KW-0812">Transmembrane</keyword>
<evidence type="ECO:0000256" key="7">
    <source>
        <dbReference type="SAM" id="Phobius"/>
    </source>
</evidence>
<comment type="similarity">
    <text evidence="1 5">Belongs to the peptidase S8 family.</text>
</comment>
<evidence type="ECO:0000313" key="9">
    <source>
        <dbReference type="EMBL" id="TVT58651.1"/>
    </source>
</evidence>
<feature type="transmembrane region" description="Helical" evidence="7">
    <location>
        <begin position="374"/>
        <end position="395"/>
    </location>
</feature>
<dbReference type="Gene3D" id="3.40.50.200">
    <property type="entry name" value="Peptidase S8/S53 domain"/>
    <property type="match status" value="1"/>
</dbReference>
<feature type="domain" description="Peptidase S8/S53" evidence="8">
    <location>
        <begin position="71"/>
        <end position="329"/>
    </location>
</feature>
<reference evidence="9 10" key="2">
    <citation type="submission" date="2019-08" db="EMBL/GenBank/DDBJ databases">
        <title>Amycolatopsis acidicola sp. nov., isolated from peat swamp forest soil.</title>
        <authorList>
            <person name="Srisuk N."/>
        </authorList>
    </citation>
    <scope>NUCLEOTIDE SEQUENCE [LARGE SCALE GENOMIC DNA]</scope>
    <source>
        <strain evidence="9 10">TBRC 6029</strain>
    </source>
</reference>
<evidence type="ECO:0000256" key="6">
    <source>
        <dbReference type="SAM" id="MobiDB-lite"/>
    </source>
</evidence>
<feature type="region of interest" description="Disordered" evidence="6">
    <location>
        <begin position="406"/>
        <end position="436"/>
    </location>
</feature>